<evidence type="ECO:0000259" key="4">
    <source>
        <dbReference type="PROSITE" id="PS01124"/>
    </source>
</evidence>
<dbReference type="InterPro" id="IPR020449">
    <property type="entry name" value="Tscrpt_reg_AraC-type_HTH"/>
</dbReference>
<dbReference type="InterPro" id="IPR018060">
    <property type="entry name" value="HTH_AraC"/>
</dbReference>
<dbReference type="SMART" id="SM00342">
    <property type="entry name" value="HTH_ARAC"/>
    <property type="match status" value="1"/>
</dbReference>
<dbReference type="Pfam" id="PF12833">
    <property type="entry name" value="HTH_18"/>
    <property type="match status" value="1"/>
</dbReference>
<evidence type="ECO:0000256" key="2">
    <source>
        <dbReference type="ARBA" id="ARBA00023125"/>
    </source>
</evidence>
<keyword evidence="2" id="KW-0238">DNA-binding</keyword>
<reference evidence="5 6" key="1">
    <citation type="submission" date="2020-04" db="EMBL/GenBank/DDBJ databases">
        <authorList>
            <person name="Depoorter E."/>
        </authorList>
    </citation>
    <scope>NUCLEOTIDE SEQUENCE [LARGE SCALE GENOMIC DNA]</scope>
    <source>
        <strain evidence="5 6">BCC0132</strain>
    </source>
</reference>
<dbReference type="PROSITE" id="PS00041">
    <property type="entry name" value="HTH_ARAC_FAMILY_1"/>
    <property type="match status" value="1"/>
</dbReference>
<evidence type="ECO:0000313" key="6">
    <source>
        <dbReference type="Proteomes" id="UP000494322"/>
    </source>
</evidence>
<dbReference type="PANTHER" id="PTHR46796:SF14">
    <property type="entry name" value="TRANSCRIPTIONAL REGULATORY PROTEIN"/>
    <property type="match status" value="1"/>
</dbReference>
<dbReference type="PRINTS" id="PR00032">
    <property type="entry name" value="HTHARAC"/>
</dbReference>
<name>A0A6J5J2F7_9BURK</name>
<dbReference type="Gene3D" id="1.10.10.60">
    <property type="entry name" value="Homeodomain-like"/>
    <property type="match status" value="2"/>
</dbReference>
<sequence>MTARQADNASSDFIPADVRQTVVAQALPKGQVSIVRLKSLRRNSGLTAPYQLENSDLIVLQLRPFGEQDLWLDGRRAPFVPYGAGTVTVYDLDRDWVADLKGAFDCMHFHMPRPLLEETVDDLGGRQRPRLYLPPHLSAHDPIIHSLGQSLLPALARPGEASQMFIDHVGLAFQAHVAHRYGGVSERREKTYGKLTPSQARRAKELLLEHLDGNLGLADVASACGLSRGYFVKAFHQTTGLPPHRWLIVQRVERAKEWMRNPSLPLSMIADACGFADQSHFSRTFTRLTGVSPRRWRADHTRSS</sequence>
<dbReference type="PROSITE" id="PS01124">
    <property type="entry name" value="HTH_ARAC_FAMILY_2"/>
    <property type="match status" value="1"/>
</dbReference>
<dbReference type="RefSeq" id="WP_175237817.1">
    <property type="nucleotide sequence ID" value="NZ_CABWIK020000008.1"/>
</dbReference>
<dbReference type="InterPro" id="IPR050204">
    <property type="entry name" value="AraC_XylS_family_regulators"/>
</dbReference>
<keyword evidence="3" id="KW-0804">Transcription</keyword>
<dbReference type="GO" id="GO:0043565">
    <property type="term" value="F:sequence-specific DNA binding"/>
    <property type="evidence" value="ECO:0007669"/>
    <property type="project" value="InterPro"/>
</dbReference>
<proteinExistence type="predicted"/>
<evidence type="ECO:0000313" key="5">
    <source>
        <dbReference type="EMBL" id="CAB3965789.1"/>
    </source>
</evidence>
<organism evidence="5 6">
    <name type="scientific">Burkholderia cenocepacia</name>
    <dbReference type="NCBI Taxonomy" id="95486"/>
    <lineage>
        <taxon>Bacteria</taxon>
        <taxon>Pseudomonadati</taxon>
        <taxon>Pseudomonadota</taxon>
        <taxon>Betaproteobacteria</taxon>
        <taxon>Burkholderiales</taxon>
        <taxon>Burkholderiaceae</taxon>
        <taxon>Burkholderia</taxon>
        <taxon>Burkholderia cepacia complex</taxon>
    </lineage>
</organism>
<dbReference type="Proteomes" id="UP000494322">
    <property type="component" value="Unassembled WGS sequence"/>
</dbReference>
<dbReference type="PANTHER" id="PTHR46796">
    <property type="entry name" value="HTH-TYPE TRANSCRIPTIONAL ACTIVATOR RHAS-RELATED"/>
    <property type="match status" value="1"/>
</dbReference>
<feature type="domain" description="HTH araC/xylS-type" evidence="4">
    <location>
        <begin position="201"/>
        <end position="299"/>
    </location>
</feature>
<dbReference type="GO" id="GO:0003700">
    <property type="term" value="F:DNA-binding transcription factor activity"/>
    <property type="evidence" value="ECO:0007669"/>
    <property type="project" value="InterPro"/>
</dbReference>
<gene>
    <name evidence="5" type="ORF">BCO9919_01972</name>
</gene>
<dbReference type="InterPro" id="IPR018062">
    <property type="entry name" value="HTH_AraC-typ_CS"/>
</dbReference>
<accession>A0A6J5J2F7</accession>
<dbReference type="EMBL" id="CABWIK020000008">
    <property type="protein sequence ID" value="CAB3965789.1"/>
    <property type="molecule type" value="Genomic_DNA"/>
</dbReference>
<dbReference type="AlphaFoldDB" id="A0A6J5J2F7"/>
<protein>
    <submittedName>
        <fullName evidence="5">AraC family transcriptional regulator</fullName>
    </submittedName>
</protein>
<dbReference type="InterPro" id="IPR009057">
    <property type="entry name" value="Homeodomain-like_sf"/>
</dbReference>
<evidence type="ECO:0000256" key="3">
    <source>
        <dbReference type="ARBA" id="ARBA00023163"/>
    </source>
</evidence>
<evidence type="ECO:0000256" key="1">
    <source>
        <dbReference type="ARBA" id="ARBA00023015"/>
    </source>
</evidence>
<keyword evidence="1" id="KW-0805">Transcription regulation</keyword>
<dbReference type="SUPFAM" id="SSF46689">
    <property type="entry name" value="Homeodomain-like"/>
    <property type="match status" value="2"/>
</dbReference>